<dbReference type="EMBL" id="JAUSSW010000005">
    <property type="protein sequence ID" value="MDQ0102478.1"/>
    <property type="molecule type" value="Genomic_DNA"/>
</dbReference>
<dbReference type="SUPFAM" id="SSF53474">
    <property type="entry name" value="alpha/beta-Hydrolases"/>
    <property type="match status" value="1"/>
</dbReference>
<evidence type="ECO:0000313" key="2">
    <source>
        <dbReference type="Proteomes" id="UP001244563"/>
    </source>
</evidence>
<protein>
    <submittedName>
        <fullName evidence="1">Pimeloyl-ACP methyl ester carboxylesterase</fullName>
    </submittedName>
</protein>
<keyword evidence="2" id="KW-1185">Reference proteome</keyword>
<accession>A0ABT9TNL9</accession>
<comment type="caution">
    <text evidence="1">The sequence shown here is derived from an EMBL/GenBank/DDBJ whole genome shotgun (WGS) entry which is preliminary data.</text>
</comment>
<dbReference type="InterPro" id="IPR029058">
    <property type="entry name" value="AB_hydrolase_fold"/>
</dbReference>
<gene>
    <name evidence="1" type="ORF">J2T10_002131</name>
</gene>
<sequence>METLNFSDPGLGCVMDTDSPDGLSMPKYPVVCLSGSGTTDSWFSFQRDDLGARVWAEEQASAAAGSAQGWAESAAVALKKAEKGPVHIVATGPDVLGAVILGATHPELVMSLILGDPEVDPQDLKLAGVMSEVQAPTLVIAAAPTLDTDISKAQSVAGGIRNGVFVIIDHCGIPAHRNRPGSFNEWATSFIKIAEGLHAFTRPEKDGNA</sequence>
<reference evidence="1 2" key="1">
    <citation type="submission" date="2023-07" db="EMBL/GenBank/DDBJ databases">
        <title>Sorghum-associated microbial communities from plants grown in Nebraska, USA.</title>
        <authorList>
            <person name="Schachtman D."/>
        </authorList>
    </citation>
    <scope>NUCLEOTIDE SEQUENCE [LARGE SCALE GENOMIC DNA]</scope>
    <source>
        <strain evidence="1 2">CC523</strain>
    </source>
</reference>
<evidence type="ECO:0000313" key="1">
    <source>
        <dbReference type="EMBL" id="MDQ0102478.1"/>
    </source>
</evidence>
<name>A0ABT9TNL9_PAENI</name>
<dbReference type="Proteomes" id="UP001244563">
    <property type="component" value="Unassembled WGS sequence"/>
</dbReference>
<proteinExistence type="predicted"/>
<organism evidence="1 2">
    <name type="scientific">Paenarthrobacter nicotinovorans</name>
    <name type="common">Arthrobacter nicotinovorans</name>
    <dbReference type="NCBI Taxonomy" id="29320"/>
    <lineage>
        <taxon>Bacteria</taxon>
        <taxon>Bacillati</taxon>
        <taxon>Actinomycetota</taxon>
        <taxon>Actinomycetes</taxon>
        <taxon>Micrococcales</taxon>
        <taxon>Micrococcaceae</taxon>
        <taxon>Paenarthrobacter</taxon>
    </lineage>
</organism>
<dbReference type="Gene3D" id="3.40.50.1820">
    <property type="entry name" value="alpha/beta hydrolase"/>
    <property type="match status" value="1"/>
</dbReference>
<dbReference type="RefSeq" id="WP_306878157.1">
    <property type="nucleotide sequence ID" value="NZ_JAUSSW010000005.1"/>
</dbReference>